<proteinExistence type="predicted"/>
<comment type="caution">
    <text evidence="1">The sequence shown here is derived from an EMBL/GenBank/DDBJ whole genome shotgun (WGS) entry which is preliminary data.</text>
</comment>
<dbReference type="AlphaFoldDB" id="A0A7J7JZE8"/>
<sequence>MTNTAAVSKVARCILCKEVFMQRQTVRPSKNVATVVRVKVVWNVSNDETKMSMLSACYGNKCCQLSWLWSVYEVIDNKQQTESFKKMNMESNIKRVMARQDRECVTCQHLLMELVLE</sequence>
<evidence type="ECO:0000313" key="1">
    <source>
        <dbReference type="EMBL" id="KAF6031084.1"/>
    </source>
</evidence>
<dbReference type="EMBL" id="VXIV02001639">
    <property type="protein sequence ID" value="KAF6031084.1"/>
    <property type="molecule type" value="Genomic_DNA"/>
</dbReference>
<keyword evidence="2" id="KW-1185">Reference proteome</keyword>
<dbReference type="Proteomes" id="UP000593567">
    <property type="component" value="Unassembled WGS sequence"/>
</dbReference>
<accession>A0A7J7JZE8</accession>
<reference evidence="1" key="1">
    <citation type="submission" date="2020-06" db="EMBL/GenBank/DDBJ databases">
        <title>Draft genome of Bugula neritina, a colonial animal packing powerful symbionts and potential medicines.</title>
        <authorList>
            <person name="Rayko M."/>
        </authorList>
    </citation>
    <scope>NUCLEOTIDE SEQUENCE [LARGE SCALE GENOMIC DNA]</scope>
    <source>
        <strain evidence="1">Kwan_BN1</strain>
    </source>
</reference>
<organism evidence="1 2">
    <name type="scientific">Bugula neritina</name>
    <name type="common">Brown bryozoan</name>
    <name type="synonym">Sertularia neritina</name>
    <dbReference type="NCBI Taxonomy" id="10212"/>
    <lineage>
        <taxon>Eukaryota</taxon>
        <taxon>Metazoa</taxon>
        <taxon>Spiralia</taxon>
        <taxon>Lophotrochozoa</taxon>
        <taxon>Bryozoa</taxon>
        <taxon>Gymnolaemata</taxon>
        <taxon>Cheilostomatida</taxon>
        <taxon>Flustrina</taxon>
        <taxon>Buguloidea</taxon>
        <taxon>Bugulidae</taxon>
        <taxon>Bugula</taxon>
    </lineage>
</organism>
<name>A0A7J7JZE8_BUGNE</name>
<evidence type="ECO:0000313" key="2">
    <source>
        <dbReference type="Proteomes" id="UP000593567"/>
    </source>
</evidence>
<gene>
    <name evidence="1" type="ORF">EB796_010610</name>
</gene>
<protein>
    <submittedName>
        <fullName evidence="1">Uncharacterized protein</fullName>
    </submittedName>
</protein>